<dbReference type="SUPFAM" id="SSF50685">
    <property type="entry name" value="Barwin-like endoglucanases"/>
    <property type="match status" value="1"/>
</dbReference>
<keyword evidence="1" id="KW-0732">Signal</keyword>
<organism evidence="3 4">
    <name type="scientific">Neolentinus lepideus HHB14362 ss-1</name>
    <dbReference type="NCBI Taxonomy" id="1314782"/>
    <lineage>
        <taxon>Eukaryota</taxon>
        <taxon>Fungi</taxon>
        <taxon>Dikarya</taxon>
        <taxon>Basidiomycota</taxon>
        <taxon>Agaricomycotina</taxon>
        <taxon>Agaricomycetes</taxon>
        <taxon>Gloeophyllales</taxon>
        <taxon>Gloeophyllaceae</taxon>
        <taxon>Neolentinus</taxon>
    </lineage>
</organism>
<dbReference type="Pfam" id="PF22514">
    <property type="entry name" value="EXPB1_D1"/>
    <property type="match status" value="1"/>
</dbReference>
<dbReference type="PROSITE" id="PS50842">
    <property type="entry name" value="EXPANSIN_EG45"/>
    <property type="match status" value="1"/>
</dbReference>
<dbReference type="InParanoid" id="A0A165SJR2"/>
<dbReference type="Proteomes" id="UP000076761">
    <property type="component" value="Unassembled WGS sequence"/>
</dbReference>
<dbReference type="CDD" id="cd22278">
    <property type="entry name" value="DPBB_GH45_endoglucanase"/>
    <property type="match status" value="1"/>
</dbReference>
<gene>
    <name evidence="3" type="ORF">NEOLEDRAFT_1093238</name>
</gene>
<evidence type="ECO:0000313" key="4">
    <source>
        <dbReference type="Proteomes" id="UP000076761"/>
    </source>
</evidence>
<name>A0A165SJR2_9AGAM</name>
<accession>A0A165SJR2</accession>
<evidence type="ECO:0000256" key="1">
    <source>
        <dbReference type="SAM" id="SignalP"/>
    </source>
</evidence>
<dbReference type="InterPro" id="IPR007112">
    <property type="entry name" value="Expansin/allergen_DPBB_dom"/>
</dbReference>
<sequence>MLGKAIAFLTAAGYIAVGVHASVLEQQATGGYVQNPSGSTSFTMYSGCSSPACGVTATGYTAAMNQLSFGSSPGAGPGDACGRCFAITGTADPYSPSYTGPFNTIVVKVTDLCPVTGNQEFCGQTQASPDNQYGMPVHFDICEDTGGAAAFFPSGHGALTGTYTEVSCSQWSGTEGNPLWSGACLSGETAANWPSTACGNEGTAP</sequence>
<reference evidence="3 4" key="1">
    <citation type="journal article" date="2016" name="Mol. Biol. Evol.">
        <title>Comparative Genomics of Early-Diverging Mushroom-Forming Fungi Provides Insights into the Origins of Lignocellulose Decay Capabilities.</title>
        <authorList>
            <person name="Nagy L.G."/>
            <person name="Riley R."/>
            <person name="Tritt A."/>
            <person name="Adam C."/>
            <person name="Daum C."/>
            <person name="Floudas D."/>
            <person name="Sun H."/>
            <person name="Yadav J.S."/>
            <person name="Pangilinan J."/>
            <person name="Larsson K.H."/>
            <person name="Matsuura K."/>
            <person name="Barry K."/>
            <person name="Labutti K."/>
            <person name="Kuo R."/>
            <person name="Ohm R.A."/>
            <person name="Bhattacharya S.S."/>
            <person name="Shirouzu T."/>
            <person name="Yoshinaga Y."/>
            <person name="Martin F.M."/>
            <person name="Grigoriev I.V."/>
            <person name="Hibbett D.S."/>
        </authorList>
    </citation>
    <scope>NUCLEOTIDE SEQUENCE [LARGE SCALE GENOMIC DNA]</scope>
    <source>
        <strain evidence="3 4">HHB14362 ss-1</strain>
    </source>
</reference>
<feature type="chain" id="PRO_5007866491" evidence="1">
    <location>
        <begin position="22"/>
        <end position="205"/>
    </location>
</feature>
<dbReference type="AlphaFoldDB" id="A0A165SJR2"/>
<evidence type="ECO:0000259" key="2">
    <source>
        <dbReference type="PROSITE" id="PS50842"/>
    </source>
</evidence>
<dbReference type="InterPro" id="IPR036908">
    <property type="entry name" value="RlpA-like_sf"/>
</dbReference>
<feature type="signal peptide" evidence="1">
    <location>
        <begin position="1"/>
        <end position="21"/>
    </location>
</feature>
<dbReference type="STRING" id="1314782.A0A165SJR2"/>
<keyword evidence="3" id="KW-0378">Hydrolase</keyword>
<dbReference type="OrthoDB" id="5823761at2759"/>
<dbReference type="GO" id="GO:0016787">
    <property type="term" value="F:hydrolase activity"/>
    <property type="evidence" value="ECO:0007669"/>
    <property type="project" value="UniProtKB-KW"/>
</dbReference>
<feature type="domain" description="Expansin-like EG45" evidence="2">
    <location>
        <begin position="50"/>
        <end position="173"/>
    </location>
</feature>
<protein>
    <submittedName>
        <fullName evidence="3">Glycoside hydrolase family 45 protein</fullName>
    </submittedName>
</protein>
<evidence type="ECO:0000313" key="3">
    <source>
        <dbReference type="EMBL" id="KZT25267.1"/>
    </source>
</evidence>
<keyword evidence="4" id="KW-1185">Reference proteome</keyword>
<proteinExistence type="predicted"/>
<dbReference type="EMBL" id="KV425573">
    <property type="protein sequence ID" value="KZT25267.1"/>
    <property type="molecule type" value="Genomic_DNA"/>
</dbReference>
<dbReference type="Gene3D" id="2.40.40.10">
    <property type="entry name" value="RlpA-like domain"/>
    <property type="match status" value="1"/>
</dbReference>